<dbReference type="STRING" id="135739.BTO32_09160"/>
<reference evidence="2 3" key="1">
    <citation type="submission" date="2016-12" db="EMBL/GenBank/DDBJ databases">
        <title>Marinobacter lutaoensis whole genome sequencing.</title>
        <authorList>
            <person name="Verma A."/>
            <person name="Krishnamurthi S."/>
        </authorList>
    </citation>
    <scope>NUCLEOTIDE SEQUENCE [LARGE SCALE GENOMIC DNA]</scope>
    <source>
        <strain evidence="2 3">T5054</strain>
    </source>
</reference>
<name>A0A1V2DTN0_9GAMM</name>
<keyword evidence="3" id="KW-1185">Reference proteome</keyword>
<evidence type="ECO:0000256" key="1">
    <source>
        <dbReference type="SAM" id="SignalP"/>
    </source>
</evidence>
<dbReference type="SUPFAM" id="SSF48452">
    <property type="entry name" value="TPR-like"/>
    <property type="match status" value="1"/>
</dbReference>
<dbReference type="EMBL" id="MSCW01000006">
    <property type="protein sequence ID" value="ONF43810.1"/>
    <property type="molecule type" value="Genomic_DNA"/>
</dbReference>
<evidence type="ECO:0000313" key="2">
    <source>
        <dbReference type="EMBL" id="ONF43810.1"/>
    </source>
</evidence>
<dbReference type="Gene3D" id="1.25.40.10">
    <property type="entry name" value="Tetratricopeptide repeat domain"/>
    <property type="match status" value="1"/>
</dbReference>
<comment type="caution">
    <text evidence="2">The sequence shown here is derived from an EMBL/GenBank/DDBJ whole genome shotgun (WGS) entry which is preliminary data.</text>
</comment>
<dbReference type="InterPro" id="IPR011990">
    <property type="entry name" value="TPR-like_helical_dom_sf"/>
</dbReference>
<sequence length="286" mass="31480">MAVLSHLVNRLARVALLLAVVSAMPARALPPEHEMRRLMLAAEEAVNAGNWGEAGEFLNRLQQLEGDKPVDYYFYRGQVMFQAGHLNEAQAALETYVTRAGAEGSHYPKALALITDVERARKAGAAKGAVAAAGQPAKIAVIEPAGDQELAKLRQLYLTDNDREALVLHLNSLLELAGWRVDQAVVRLDRPADISYQVSVSGGVLQIQELRRDPGNRLVRQSEPLEVYGVNPMVEWSCEPTASACWIYDPRDGTRLMQLGHDRRRTEEIAQTLGQLIRNLQSPSGS</sequence>
<dbReference type="OrthoDB" id="6357069at2"/>
<gene>
    <name evidence="2" type="ORF">BTO32_09160</name>
</gene>
<organism evidence="2 3">
    <name type="scientific">Marinobacter lutaoensis</name>
    <dbReference type="NCBI Taxonomy" id="135739"/>
    <lineage>
        <taxon>Bacteria</taxon>
        <taxon>Pseudomonadati</taxon>
        <taxon>Pseudomonadota</taxon>
        <taxon>Gammaproteobacteria</taxon>
        <taxon>Pseudomonadales</taxon>
        <taxon>Marinobacteraceae</taxon>
        <taxon>Marinobacter</taxon>
    </lineage>
</organism>
<feature type="chain" id="PRO_5012189035" evidence="1">
    <location>
        <begin position="29"/>
        <end position="286"/>
    </location>
</feature>
<dbReference type="AlphaFoldDB" id="A0A1V2DTN0"/>
<dbReference type="RefSeq" id="WP_076724330.1">
    <property type="nucleotide sequence ID" value="NZ_MSCW01000006.1"/>
</dbReference>
<feature type="signal peptide" evidence="1">
    <location>
        <begin position="1"/>
        <end position="28"/>
    </location>
</feature>
<accession>A0A1V2DTN0</accession>
<protein>
    <submittedName>
        <fullName evidence="2">Uncharacterized protein</fullName>
    </submittedName>
</protein>
<dbReference type="Proteomes" id="UP000189339">
    <property type="component" value="Unassembled WGS sequence"/>
</dbReference>
<evidence type="ECO:0000313" key="3">
    <source>
        <dbReference type="Proteomes" id="UP000189339"/>
    </source>
</evidence>
<proteinExistence type="predicted"/>
<keyword evidence="1" id="KW-0732">Signal</keyword>